<dbReference type="InterPro" id="IPR015032">
    <property type="entry name" value="ThsB__TIR-like_domain"/>
</dbReference>
<evidence type="ECO:0000313" key="3">
    <source>
        <dbReference type="Proteomes" id="UP000805841"/>
    </source>
</evidence>
<evidence type="ECO:0000313" key="2">
    <source>
        <dbReference type="EMBL" id="MBD1600794.1"/>
    </source>
</evidence>
<dbReference type="Pfam" id="PF08937">
    <property type="entry name" value="ThsB_TIR"/>
    <property type="match status" value="1"/>
</dbReference>
<dbReference type="RefSeq" id="WP_190423408.1">
    <property type="nucleotide sequence ID" value="NZ_JAAOCA010000025.1"/>
</dbReference>
<organism evidence="2 3">
    <name type="scientific">Pseudomonas typographi</name>
    <dbReference type="NCBI Taxonomy" id="2715964"/>
    <lineage>
        <taxon>Bacteria</taxon>
        <taxon>Pseudomonadati</taxon>
        <taxon>Pseudomonadota</taxon>
        <taxon>Gammaproteobacteria</taxon>
        <taxon>Pseudomonadales</taxon>
        <taxon>Pseudomonadaceae</taxon>
        <taxon>Pseudomonas</taxon>
    </lineage>
</organism>
<dbReference type="SUPFAM" id="SSF52206">
    <property type="entry name" value="Hypothetical protein MTH538"/>
    <property type="match status" value="1"/>
</dbReference>
<evidence type="ECO:0000259" key="1">
    <source>
        <dbReference type="Pfam" id="PF08937"/>
    </source>
</evidence>
<sequence>MPIYPLFASHSWSYCDAHARLIQMLRAHPEIDVRSLAVPNRAPNLDGPAADTLAFALEAKIRPCAVVLIMAGVYATYSAWINPEIEIAKRLGKPIIAVKPWGPQRISGPVRAAANEECPWNSVSIVRAITRWA</sequence>
<dbReference type="Proteomes" id="UP000805841">
    <property type="component" value="Unassembled WGS sequence"/>
</dbReference>
<dbReference type="InterPro" id="IPR036490">
    <property type="entry name" value="ThsB_TIR-like_sf"/>
</dbReference>
<protein>
    <submittedName>
        <fullName evidence="2">Molecular chaperone Tir</fullName>
    </submittedName>
</protein>
<keyword evidence="3" id="KW-1185">Reference proteome</keyword>
<accession>A0ABR7Z5V3</accession>
<comment type="caution">
    <text evidence="2">The sequence shown here is derived from an EMBL/GenBank/DDBJ whole genome shotgun (WGS) entry which is preliminary data.</text>
</comment>
<name>A0ABR7Z5V3_9PSED</name>
<gene>
    <name evidence="2" type="ORF">HAQ05_19085</name>
</gene>
<dbReference type="EMBL" id="JAAOCA010000025">
    <property type="protein sequence ID" value="MBD1600794.1"/>
    <property type="molecule type" value="Genomic_DNA"/>
</dbReference>
<dbReference type="Gene3D" id="3.40.50.9200">
    <property type="entry name" value="Hypothetical protein MTH538"/>
    <property type="match status" value="1"/>
</dbReference>
<feature type="domain" description="Thoeris protein ThsB TIR-like" evidence="1">
    <location>
        <begin position="7"/>
        <end position="102"/>
    </location>
</feature>
<proteinExistence type="predicted"/>
<reference evidence="2 3" key="1">
    <citation type="journal article" date="2020" name="Insects">
        <title>Bacteria Belonging to Pseudomonas typographi sp. nov. from the Bark Beetle Ips typographus Have Genomic Potential to Aid in the Host Ecology.</title>
        <authorList>
            <person name="Peral-Aranega E."/>
            <person name="Saati-Santamaria Z."/>
            <person name="Kolarik M."/>
            <person name="Rivas R."/>
            <person name="Garcia-Fraile P."/>
        </authorList>
    </citation>
    <scope>NUCLEOTIDE SEQUENCE [LARGE SCALE GENOMIC DNA]</scope>
    <source>
        <strain evidence="2 3">CA3A</strain>
    </source>
</reference>